<dbReference type="InterPro" id="IPR027417">
    <property type="entry name" value="P-loop_NTPase"/>
</dbReference>
<dbReference type="GO" id="GO:0005524">
    <property type="term" value="F:ATP binding"/>
    <property type="evidence" value="ECO:0007669"/>
    <property type="project" value="UniProtKB-KW"/>
</dbReference>
<evidence type="ECO:0000256" key="2">
    <source>
        <dbReference type="ARBA" id="ARBA00022741"/>
    </source>
</evidence>
<keyword evidence="6" id="KW-1185">Reference proteome</keyword>
<sequence>MIDQGVERVGEPLLAVQGLVTRFGKFRALDGVSLTIGEGESVGLVGPNGSGKTTLVNTVCGLYPASEGSISFAGVEITGKRPDRVAAAGINRTFQIPKPFFSLSVRENVEVAAHHARQPHRVEEVLERTALLAVANHTVDTLTAAQQKRLDLARALAMSPRLLFIDELAAGLSPNELQEVAVMLRSLVDEGMALVVVEHLMGFLEQVVHEVFVLTAGRIVFQGELRDALADDTVQEVFLGRTDSAHS</sequence>
<comment type="caution">
    <text evidence="5">The sequence shown here is derived from an EMBL/GenBank/DDBJ whole genome shotgun (WGS) entry which is preliminary data.</text>
</comment>
<evidence type="ECO:0000256" key="1">
    <source>
        <dbReference type="ARBA" id="ARBA00022448"/>
    </source>
</evidence>
<dbReference type="Pfam" id="PF00005">
    <property type="entry name" value="ABC_tran"/>
    <property type="match status" value="1"/>
</dbReference>
<keyword evidence="2" id="KW-0547">Nucleotide-binding</keyword>
<feature type="domain" description="ABC transporter" evidence="4">
    <location>
        <begin position="14"/>
        <end position="241"/>
    </location>
</feature>
<dbReference type="Gene3D" id="3.40.50.300">
    <property type="entry name" value="P-loop containing nucleotide triphosphate hydrolases"/>
    <property type="match status" value="1"/>
</dbReference>
<dbReference type="PANTHER" id="PTHR45772:SF8">
    <property type="entry name" value="HIGH-AFFINITY BRANCHED-CHAIN AMINO ACID TRANSPORT ATP-BINDING PROTEIN"/>
    <property type="match status" value="1"/>
</dbReference>
<proteinExistence type="predicted"/>
<protein>
    <submittedName>
        <fullName evidence="5">ABC transporter ATP-binding protein</fullName>
    </submittedName>
</protein>
<dbReference type="RefSeq" id="WP_298347378.1">
    <property type="nucleotide sequence ID" value="NZ_JBFSHR010000052.1"/>
</dbReference>
<dbReference type="SUPFAM" id="SSF52540">
    <property type="entry name" value="P-loop containing nucleoside triphosphate hydrolases"/>
    <property type="match status" value="1"/>
</dbReference>
<evidence type="ECO:0000313" key="6">
    <source>
        <dbReference type="Proteomes" id="UP001560267"/>
    </source>
</evidence>
<dbReference type="InterPro" id="IPR051120">
    <property type="entry name" value="ABC_AA/LPS_Transport"/>
</dbReference>
<dbReference type="InterPro" id="IPR003439">
    <property type="entry name" value="ABC_transporter-like_ATP-bd"/>
</dbReference>
<reference evidence="5 6" key="1">
    <citation type="submission" date="2024-07" db="EMBL/GenBank/DDBJ databases">
        <title>Draft Genome Sequence of Ferrimicrobium acidiphilum Strain YE2023, Isolated from a Pulp of Bioleach Reactor.</title>
        <authorList>
            <person name="Elkina Y.A."/>
            <person name="Bulaeva A.G."/>
            <person name="Beletsky A.V."/>
            <person name="Mardanov A.V."/>
        </authorList>
    </citation>
    <scope>NUCLEOTIDE SEQUENCE [LARGE SCALE GENOMIC DNA]</scope>
    <source>
        <strain evidence="5 6">YE2023</strain>
    </source>
</reference>
<dbReference type="Proteomes" id="UP001560267">
    <property type="component" value="Unassembled WGS sequence"/>
</dbReference>
<keyword evidence="3 5" id="KW-0067">ATP-binding</keyword>
<accession>A0ABV3Y4E3</accession>
<dbReference type="SMART" id="SM00382">
    <property type="entry name" value="AAA"/>
    <property type="match status" value="1"/>
</dbReference>
<organism evidence="5 6">
    <name type="scientific">Ferrimicrobium acidiphilum</name>
    <dbReference type="NCBI Taxonomy" id="121039"/>
    <lineage>
        <taxon>Bacteria</taxon>
        <taxon>Bacillati</taxon>
        <taxon>Actinomycetota</taxon>
        <taxon>Acidimicrobiia</taxon>
        <taxon>Acidimicrobiales</taxon>
        <taxon>Acidimicrobiaceae</taxon>
        <taxon>Ferrimicrobium</taxon>
    </lineage>
</organism>
<dbReference type="EMBL" id="JBFSHR010000052">
    <property type="protein sequence ID" value="MEX6430422.1"/>
    <property type="molecule type" value="Genomic_DNA"/>
</dbReference>
<evidence type="ECO:0000256" key="3">
    <source>
        <dbReference type="ARBA" id="ARBA00022840"/>
    </source>
</evidence>
<gene>
    <name evidence="5" type="ORF">AB6A68_11345</name>
</gene>
<keyword evidence="1" id="KW-0813">Transport</keyword>
<evidence type="ECO:0000259" key="4">
    <source>
        <dbReference type="PROSITE" id="PS50893"/>
    </source>
</evidence>
<evidence type="ECO:0000313" key="5">
    <source>
        <dbReference type="EMBL" id="MEX6430422.1"/>
    </source>
</evidence>
<dbReference type="PROSITE" id="PS50893">
    <property type="entry name" value="ABC_TRANSPORTER_2"/>
    <property type="match status" value="1"/>
</dbReference>
<name>A0ABV3Y4E3_9ACTN</name>
<dbReference type="PANTHER" id="PTHR45772">
    <property type="entry name" value="CONSERVED COMPONENT OF ABC TRANSPORTER FOR NATURAL AMINO ACIDS-RELATED"/>
    <property type="match status" value="1"/>
</dbReference>
<dbReference type="InterPro" id="IPR003593">
    <property type="entry name" value="AAA+_ATPase"/>
</dbReference>